<organism evidence="3 4">
    <name type="scientific">Stenotrophomonas pictorum JCM 9942</name>
    <dbReference type="NCBI Taxonomy" id="1236960"/>
    <lineage>
        <taxon>Bacteria</taxon>
        <taxon>Pseudomonadati</taxon>
        <taxon>Pseudomonadota</taxon>
        <taxon>Gammaproteobacteria</taxon>
        <taxon>Lysobacterales</taxon>
        <taxon>Lysobacteraceae</taxon>
        <taxon>Stenotrophomonas</taxon>
    </lineage>
</organism>
<comment type="caution">
    <text evidence="3">The sequence shown here is derived from an EMBL/GenBank/DDBJ whole genome shotgun (WGS) entry which is preliminary data.</text>
</comment>
<evidence type="ECO:0000259" key="2">
    <source>
        <dbReference type="PROSITE" id="PS50914"/>
    </source>
</evidence>
<dbReference type="Pfam" id="PF04972">
    <property type="entry name" value="BON"/>
    <property type="match status" value="1"/>
</dbReference>
<keyword evidence="4" id="KW-1185">Reference proteome</keyword>
<name>A0A0R0AP69_9GAMM</name>
<dbReference type="Proteomes" id="UP000050836">
    <property type="component" value="Unassembled WGS sequence"/>
</dbReference>
<dbReference type="PROSITE" id="PS50914">
    <property type="entry name" value="BON"/>
    <property type="match status" value="1"/>
</dbReference>
<sequence>MSAPRSDTLIGDDVVRSLGQHGRASQVLVQVQDGCVALRGDVPDHQTRHEVEQLVGAIDGVREVRSTLHVDSGEHSFGAPGQAVRDNPDGQEIGRLAGLEQEQDMDPER</sequence>
<dbReference type="OrthoDB" id="8963247at2"/>
<dbReference type="InterPro" id="IPR007055">
    <property type="entry name" value="BON_dom"/>
</dbReference>
<dbReference type="RefSeq" id="WP_054657926.1">
    <property type="nucleotide sequence ID" value="NZ_BAZI01000045.1"/>
</dbReference>
<feature type="domain" description="BON" evidence="2">
    <location>
        <begin position="6"/>
        <end position="72"/>
    </location>
</feature>
<gene>
    <name evidence="3" type="ORF">ARC78_08965</name>
</gene>
<dbReference type="AlphaFoldDB" id="A0A0R0AP69"/>
<dbReference type="Gene3D" id="3.30.1340.30">
    <property type="match status" value="1"/>
</dbReference>
<reference evidence="3 4" key="1">
    <citation type="submission" date="2015-10" db="EMBL/GenBank/DDBJ databases">
        <title>Genome sequencing and analysis of members of genus Stenotrophomonas.</title>
        <authorList>
            <person name="Patil P.P."/>
            <person name="Midha S."/>
            <person name="Patil P.B."/>
        </authorList>
    </citation>
    <scope>NUCLEOTIDE SEQUENCE [LARGE SCALE GENOMIC DNA]</scope>
    <source>
        <strain evidence="3 4">JCM 9942</strain>
    </source>
</reference>
<evidence type="ECO:0000313" key="4">
    <source>
        <dbReference type="Proteomes" id="UP000050836"/>
    </source>
</evidence>
<protein>
    <recommendedName>
        <fullName evidence="2">BON domain-containing protein</fullName>
    </recommendedName>
</protein>
<evidence type="ECO:0000313" key="3">
    <source>
        <dbReference type="EMBL" id="KRG42807.1"/>
    </source>
</evidence>
<feature type="region of interest" description="Disordered" evidence="1">
    <location>
        <begin position="71"/>
        <end position="109"/>
    </location>
</feature>
<accession>A0A0R0AP69</accession>
<proteinExistence type="predicted"/>
<evidence type="ECO:0000256" key="1">
    <source>
        <dbReference type="SAM" id="MobiDB-lite"/>
    </source>
</evidence>
<dbReference type="EMBL" id="LLXS01000017">
    <property type="protein sequence ID" value="KRG42807.1"/>
    <property type="molecule type" value="Genomic_DNA"/>
</dbReference>